<feature type="binding site" evidence="1">
    <location>
        <position position="700"/>
    </location>
    <ligand>
        <name>ATP</name>
        <dbReference type="ChEBI" id="CHEBI:30616"/>
    </ligand>
</feature>
<protein>
    <recommendedName>
        <fullName evidence="2">Protein kinase domain-containing protein</fullName>
    </recommendedName>
</protein>
<dbReference type="InterPro" id="IPR011009">
    <property type="entry name" value="Kinase-like_dom_sf"/>
</dbReference>
<sequence length="822" mass="93813">MDELLEANLIWLVNNGEIHEQSMRVAFFRLVKILSEYSSIFEAVISKLENPLTWWLSSTASSDEAIACLPALERSCDLLQSFVNELECFEFDDESEEKLQIIIEVLRKKDITDVPQGALFLWSKQTSIFGDKFLEVLLSANNAAESISTDLRHVFDKLEEDEFLLKLEKIRTFSTDNIQTTVRDEINSWEDSFKLFTNCSEIKMNSALQILSTTPNFNQNAEEFVQEAVNEHKIINLLQFIERTDRLNIISNPLSLAFKRAELIQQASVTLFLDENQSENYNQFFDEIATGEQISRAFESAEILRDQQIGSFLKTELQKRIRLSAAVKAEKEPEKLVKLILENSNEELEISNFFNDHEETGRAPDVEDILILSNLVSDKENLVAYLLRSVDSSFSWGISNITSDNSPKLVPLILGSSKGIQKEIIKFFSEESIISSFEENLNDKIERSAVEESIINFHKELPSNLTSFFTKTIFAKIIEDKQEDWMESKLGELALSIFDNSTPAMELKMSFTALINRHGGNFGTMKRIFDQLKKKHLSEIIGDMVLAEKFLIKYIEIVLLSSFVGDNKDSSVMERILQLQPDFFTRKERSIAFTSQNKRTKSSKIFSKFGDSGGKPGVFLRTNEDIELRNHDPLALLLKQTVCSHFHLSEEKEENSELPIVPLESILGVGKMSFVTIGRVTCEEELAKLKVKNIKGSVLKVFVEPYSRSSMLKLDEKSVEKFLEPLSGVKFSDIGGTTRGFVLQTKFDLNLGQFLENKGWIFKEDAPTLESRVFMLKKILEAIDYLHENKIFHLNLKPSNVLITQDLAGRKTALDVCVRDLR</sequence>
<feature type="domain" description="Protein kinase" evidence="2">
    <location>
        <begin position="661"/>
        <end position="822"/>
    </location>
</feature>
<dbReference type="InterPro" id="IPR017441">
    <property type="entry name" value="Protein_kinase_ATP_BS"/>
</dbReference>
<reference evidence="3" key="1">
    <citation type="journal article" date="2010" name="Science">
        <title>Plasticity of animal genome architecture unmasked by rapid evolution of a pelagic tunicate.</title>
        <authorList>
            <person name="Denoeud F."/>
            <person name="Henriet S."/>
            <person name="Mungpakdee S."/>
            <person name="Aury J.M."/>
            <person name="Da Silva C."/>
            <person name="Brinkmann H."/>
            <person name="Mikhaleva J."/>
            <person name="Olsen L.C."/>
            <person name="Jubin C."/>
            <person name="Canestro C."/>
            <person name="Bouquet J.M."/>
            <person name="Danks G."/>
            <person name="Poulain J."/>
            <person name="Campsteijn C."/>
            <person name="Adamski M."/>
            <person name="Cross I."/>
            <person name="Yadetie F."/>
            <person name="Muffato M."/>
            <person name="Louis A."/>
            <person name="Butcher S."/>
            <person name="Tsagkogeorga G."/>
            <person name="Konrad A."/>
            <person name="Singh S."/>
            <person name="Jensen M.F."/>
            <person name="Cong E.H."/>
            <person name="Eikeseth-Otteraa H."/>
            <person name="Noel B."/>
            <person name="Anthouard V."/>
            <person name="Porcel B.M."/>
            <person name="Kachouri-Lafond R."/>
            <person name="Nishino A."/>
            <person name="Ugolini M."/>
            <person name="Chourrout P."/>
            <person name="Nishida H."/>
            <person name="Aasland R."/>
            <person name="Huzurbazar S."/>
            <person name="Westhof E."/>
            <person name="Delsuc F."/>
            <person name="Lehrach H."/>
            <person name="Reinhardt R."/>
            <person name="Weissenbach J."/>
            <person name="Roy S.W."/>
            <person name="Artiguenave F."/>
            <person name="Postlethwait J.H."/>
            <person name="Manak J.R."/>
            <person name="Thompson E.M."/>
            <person name="Jaillon O."/>
            <person name="Du Pasquier L."/>
            <person name="Boudinot P."/>
            <person name="Liberles D.A."/>
            <person name="Volff J.N."/>
            <person name="Philippe H."/>
            <person name="Lenhard B."/>
            <person name="Roest Crollius H."/>
            <person name="Wincker P."/>
            <person name="Chourrout D."/>
        </authorList>
    </citation>
    <scope>NUCLEOTIDE SEQUENCE [LARGE SCALE GENOMIC DNA]</scope>
</reference>
<dbReference type="Gene3D" id="1.10.510.10">
    <property type="entry name" value="Transferase(Phosphotransferase) domain 1"/>
    <property type="match status" value="1"/>
</dbReference>
<evidence type="ECO:0000256" key="1">
    <source>
        <dbReference type="PROSITE-ProRule" id="PRU10141"/>
    </source>
</evidence>
<organism evidence="3">
    <name type="scientific">Oikopleura dioica</name>
    <name type="common">Tunicate</name>
    <dbReference type="NCBI Taxonomy" id="34765"/>
    <lineage>
        <taxon>Eukaryota</taxon>
        <taxon>Metazoa</taxon>
        <taxon>Chordata</taxon>
        <taxon>Tunicata</taxon>
        <taxon>Appendicularia</taxon>
        <taxon>Copelata</taxon>
        <taxon>Oikopleuridae</taxon>
        <taxon>Oikopleura</taxon>
    </lineage>
</organism>
<gene>
    <name evidence="3" type="ORF">GSOID_T00013508001</name>
</gene>
<keyword evidence="1" id="KW-0547">Nucleotide-binding</keyword>
<evidence type="ECO:0000313" key="4">
    <source>
        <dbReference type="Proteomes" id="UP000001307"/>
    </source>
</evidence>
<dbReference type="EMBL" id="FN653019">
    <property type="protein sequence ID" value="CBY22736.1"/>
    <property type="molecule type" value="Genomic_DNA"/>
</dbReference>
<keyword evidence="1" id="KW-0067">ATP-binding</keyword>
<dbReference type="InParanoid" id="E4WYH2"/>
<dbReference type="PROSITE" id="PS50011">
    <property type="entry name" value="PROTEIN_KINASE_DOM"/>
    <property type="match status" value="1"/>
</dbReference>
<keyword evidence="4" id="KW-1185">Reference proteome</keyword>
<evidence type="ECO:0000313" key="3">
    <source>
        <dbReference type="EMBL" id="CBY22736.1"/>
    </source>
</evidence>
<dbReference type="SUPFAM" id="SSF56112">
    <property type="entry name" value="Protein kinase-like (PK-like)"/>
    <property type="match status" value="1"/>
</dbReference>
<dbReference type="InterPro" id="IPR000719">
    <property type="entry name" value="Prot_kinase_dom"/>
</dbReference>
<proteinExistence type="predicted"/>
<dbReference type="GO" id="GO:0005524">
    <property type="term" value="F:ATP binding"/>
    <property type="evidence" value="ECO:0007669"/>
    <property type="project" value="UniProtKB-UniRule"/>
</dbReference>
<dbReference type="Proteomes" id="UP000001307">
    <property type="component" value="Unassembled WGS sequence"/>
</dbReference>
<accession>E4WYH2</accession>
<dbReference type="GO" id="GO:0004672">
    <property type="term" value="F:protein kinase activity"/>
    <property type="evidence" value="ECO:0007669"/>
    <property type="project" value="InterPro"/>
</dbReference>
<evidence type="ECO:0000259" key="2">
    <source>
        <dbReference type="PROSITE" id="PS50011"/>
    </source>
</evidence>
<dbReference type="AlphaFoldDB" id="E4WYH2"/>
<dbReference type="OrthoDB" id="4062651at2759"/>
<name>E4WYH2_OIKDI</name>
<dbReference type="PROSITE" id="PS00107">
    <property type="entry name" value="PROTEIN_KINASE_ATP"/>
    <property type="match status" value="1"/>
</dbReference>